<evidence type="ECO:0000313" key="2">
    <source>
        <dbReference type="Proteomes" id="UP001621714"/>
    </source>
</evidence>
<name>A0ABW8PW09_9GAMM</name>
<dbReference type="EC" id="2.1.1.-" evidence="1"/>
<keyword evidence="2" id="KW-1185">Reference proteome</keyword>
<keyword evidence="1" id="KW-0808">Transferase</keyword>
<keyword evidence="1" id="KW-0969">Cilium</keyword>
<dbReference type="Proteomes" id="UP001621714">
    <property type="component" value="Unassembled WGS sequence"/>
</dbReference>
<dbReference type="EMBL" id="JBANFI010000003">
    <property type="protein sequence ID" value="MFK7160472.1"/>
    <property type="molecule type" value="Genomic_DNA"/>
</dbReference>
<dbReference type="RefSeq" id="WP_405338218.1">
    <property type="nucleotide sequence ID" value="NZ_JBANFI010000003.1"/>
</dbReference>
<dbReference type="GO" id="GO:0032259">
    <property type="term" value="P:methylation"/>
    <property type="evidence" value="ECO:0007669"/>
    <property type="project" value="UniProtKB-KW"/>
</dbReference>
<organism evidence="1 2">
    <name type="scientific">Marinospirillum alkalitolerans</name>
    <dbReference type="NCBI Taxonomy" id="3123374"/>
    <lineage>
        <taxon>Bacteria</taxon>
        <taxon>Pseudomonadati</taxon>
        <taxon>Pseudomonadota</taxon>
        <taxon>Gammaproteobacteria</taxon>
        <taxon>Oceanospirillales</taxon>
        <taxon>Oceanospirillaceae</taxon>
        <taxon>Marinospirillum</taxon>
    </lineage>
</organism>
<evidence type="ECO:0000313" key="1">
    <source>
        <dbReference type="EMBL" id="MFK7160472.1"/>
    </source>
</evidence>
<comment type="caution">
    <text evidence="1">The sequence shown here is derived from an EMBL/GenBank/DDBJ whole genome shotgun (WGS) entry which is preliminary data.</text>
</comment>
<keyword evidence="1" id="KW-0282">Flagellum</keyword>
<proteinExistence type="predicted"/>
<sequence>MQKDALAPRYARQFGCTGPRCPDNCCQENWTISIDHDTYQLYRLDPQLGKLMQPYLQENNDLVTKEFYPATLKQNIKTGGCDLQEKSGFCKIHKEFGINALSHTCAVYPRQYQPLGTDQLLSMNESCPEVARHLIEDQDALELEFGSVYAWDRLILVDQTEFNDAYHNRYALLQGLITILRYRAISLEKRLFICSLLVQRAERVIAEGQASELSMQELLDLFSQLINEGYFDQQAVLLKEKNDGALGLFILSRLLDLPSKKDKFKEALDQVTSGLGIHDHKKLHMDHIQALDKARKKHLSSLEKQYPWILENIVVNWVLFGLFPIHKERIKDGWLSITTRYLLLRSLLSGMGAAKKGLKKEDVIQLTYLFGRQVSSAPQRMASLQLELINKKFDDPASFVRALSEI</sequence>
<protein>
    <submittedName>
        <fullName evidence="1">Flagellin lysine-N-methylase</fullName>
        <ecNumber evidence="1">2.1.1.-</ecNumber>
    </submittedName>
</protein>
<keyword evidence="1" id="KW-0966">Cell projection</keyword>
<dbReference type="NCBIfam" id="NF038110">
    <property type="entry name" value="Lys_methyl_FliB"/>
    <property type="match status" value="1"/>
</dbReference>
<keyword evidence="1" id="KW-0489">Methyltransferase</keyword>
<reference evidence="1 2" key="1">
    <citation type="submission" date="2024-02" db="EMBL/GenBank/DDBJ databases">
        <title>Marinospirillum sp. MEB 164 isolated from Lonar lake sediment.</title>
        <authorList>
            <person name="Joshi A."/>
            <person name="Thite S."/>
        </authorList>
    </citation>
    <scope>NUCLEOTIDE SEQUENCE [LARGE SCALE GENOMIC DNA]</scope>
    <source>
        <strain evidence="1 2">MEB164</strain>
    </source>
</reference>
<dbReference type="GO" id="GO:0008168">
    <property type="term" value="F:methyltransferase activity"/>
    <property type="evidence" value="ECO:0007669"/>
    <property type="project" value="UniProtKB-KW"/>
</dbReference>
<gene>
    <name evidence="1" type="primary">fliB</name>
    <name evidence="1" type="ORF">V6U78_05415</name>
</gene>
<accession>A0ABW8PW09</accession>